<evidence type="ECO:0000313" key="3">
    <source>
        <dbReference type="Proteomes" id="UP000674234"/>
    </source>
</evidence>
<dbReference type="Pfam" id="PF19493">
    <property type="entry name" value="Trypco1"/>
    <property type="match status" value="1"/>
</dbReference>
<accession>A0A940WFH4</accession>
<feature type="domain" description="Trypsin-co-occurring" evidence="1">
    <location>
        <begin position="6"/>
        <end position="108"/>
    </location>
</feature>
<dbReference type="EMBL" id="JAFCNB010000005">
    <property type="protein sequence ID" value="MBP2704536.1"/>
    <property type="molecule type" value="Genomic_DNA"/>
</dbReference>
<reference evidence="2" key="1">
    <citation type="submission" date="2021-02" db="EMBL/GenBank/DDBJ databases">
        <title>Draft genome sequence of Microbispora sp. RL4-1S isolated from rice leaves in Thailand.</title>
        <authorList>
            <person name="Muangham S."/>
            <person name="Duangmal K."/>
        </authorList>
    </citation>
    <scope>NUCLEOTIDE SEQUENCE</scope>
    <source>
        <strain evidence="2">RL4-1S</strain>
    </source>
</reference>
<evidence type="ECO:0000313" key="2">
    <source>
        <dbReference type="EMBL" id="MBP2704536.1"/>
    </source>
</evidence>
<proteinExistence type="predicted"/>
<dbReference type="NCBIfam" id="NF041216">
    <property type="entry name" value="CU044_2847_fam"/>
    <property type="match status" value="1"/>
</dbReference>
<dbReference type="InterPro" id="IPR045794">
    <property type="entry name" value="Trypco1"/>
</dbReference>
<dbReference type="AlphaFoldDB" id="A0A940WFH4"/>
<comment type="caution">
    <text evidence="2">The sequence shown here is derived from an EMBL/GenBank/DDBJ whole genome shotgun (WGS) entry which is preliminary data.</text>
</comment>
<sequence length="113" mass="11889">MRWDIDGGSVFVETPDDEIGGWAPATPFRGGVIREATVRFEDALVSVRDAAISALRTFREAPAEPDSAGLIGPDSVEIEFGVKLGTAAGAVIARAALEGHLTVKLKWSGKPAE</sequence>
<organism evidence="2 3">
    <name type="scientific">Microbispora oryzae</name>
    <dbReference type="NCBI Taxonomy" id="2806554"/>
    <lineage>
        <taxon>Bacteria</taxon>
        <taxon>Bacillati</taxon>
        <taxon>Actinomycetota</taxon>
        <taxon>Actinomycetes</taxon>
        <taxon>Streptosporangiales</taxon>
        <taxon>Streptosporangiaceae</taxon>
        <taxon>Microbispora</taxon>
    </lineage>
</organism>
<dbReference type="Proteomes" id="UP000674234">
    <property type="component" value="Unassembled WGS sequence"/>
</dbReference>
<keyword evidence="3" id="KW-1185">Reference proteome</keyword>
<evidence type="ECO:0000259" key="1">
    <source>
        <dbReference type="Pfam" id="PF19493"/>
    </source>
</evidence>
<protein>
    <recommendedName>
        <fullName evidence="1">Trypsin-co-occurring domain-containing protein</fullName>
    </recommendedName>
</protein>
<gene>
    <name evidence="2" type="ORF">JOL79_11995</name>
</gene>
<name>A0A940WFH4_9ACTN</name>